<evidence type="ECO:0000313" key="3">
    <source>
        <dbReference type="Proteomes" id="UP000675881"/>
    </source>
</evidence>
<gene>
    <name evidence="2" type="ORF">LSAA_3859</name>
</gene>
<dbReference type="GO" id="GO:0005085">
    <property type="term" value="F:guanyl-nucleotide exchange factor activity"/>
    <property type="evidence" value="ECO:0007669"/>
    <property type="project" value="UniProtKB-KW"/>
</dbReference>
<keyword evidence="2" id="KW-0808">Transferase</keyword>
<dbReference type="PANTHER" id="PTHR20884:SF8">
    <property type="entry name" value="GDP-D-GLUCOSE PHOSPHORYLASE 1"/>
    <property type="match status" value="1"/>
</dbReference>
<proteinExistence type="predicted"/>
<evidence type="ECO:0000313" key="2">
    <source>
        <dbReference type="EMBL" id="CAF2833112.1"/>
    </source>
</evidence>
<dbReference type="GO" id="GO:0000166">
    <property type="term" value="F:nucleotide binding"/>
    <property type="evidence" value="ECO:0007669"/>
    <property type="project" value="UniProtKB-KW"/>
</dbReference>
<evidence type="ECO:0000259" key="1">
    <source>
        <dbReference type="Pfam" id="PF26217"/>
    </source>
</evidence>
<feature type="domain" description="GDPGP1-like N-terminal" evidence="1">
    <location>
        <begin position="60"/>
        <end position="154"/>
    </location>
</feature>
<dbReference type="InterPro" id="IPR058866">
    <property type="entry name" value="GDPGP1_N"/>
</dbReference>
<dbReference type="OrthoDB" id="417175at2759"/>
<dbReference type="InterPro" id="IPR026506">
    <property type="entry name" value="GDPGP"/>
</dbReference>
<dbReference type="Proteomes" id="UP000675881">
    <property type="component" value="Chromosome 13"/>
</dbReference>
<name>A0A7R8H2S1_LEPSM</name>
<keyword evidence="2" id="KW-0548">Nucleotidyltransferase</keyword>
<keyword evidence="3" id="KW-1185">Reference proteome</keyword>
<dbReference type="AlphaFoldDB" id="A0A7R8H2S1"/>
<dbReference type="GO" id="GO:0080048">
    <property type="term" value="F:GDP-D-glucose phosphorylase activity"/>
    <property type="evidence" value="ECO:0007669"/>
    <property type="project" value="UniProtKB-EC"/>
</dbReference>
<dbReference type="GO" id="GO:0005737">
    <property type="term" value="C:cytoplasm"/>
    <property type="evidence" value="ECO:0007669"/>
    <property type="project" value="UniProtKB-SubCell"/>
</dbReference>
<dbReference type="GO" id="GO:0006006">
    <property type="term" value="P:glucose metabolic process"/>
    <property type="evidence" value="ECO:0007669"/>
    <property type="project" value="TreeGrafter"/>
</dbReference>
<dbReference type="EMBL" id="HG994592">
    <property type="protein sequence ID" value="CAF2833112.1"/>
    <property type="molecule type" value="Genomic_DNA"/>
</dbReference>
<dbReference type="Pfam" id="PF26217">
    <property type="entry name" value="GDPGP1_N"/>
    <property type="match status" value="1"/>
</dbReference>
<reference evidence="2" key="1">
    <citation type="submission" date="2021-02" db="EMBL/GenBank/DDBJ databases">
        <authorList>
            <person name="Bekaert M."/>
        </authorList>
    </citation>
    <scope>NUCLEOTIDE SEQUENCE</scope>
    <source>
        <strain evidence="2">IoA-00</strain>
    </source>
</reference>
<organism evidence="2 3">
    <name type="scientific">Lepeophtheirus salmonis</name>
    <name type="common">Salmon louse</name>
    <name type="synonym">Caligus salmonis</name>
    <dbReference type="NCBI Taxonomy" id="72036"/>
    <lineage>
        <taxon>Eukaryota</taxon>
        <taxon>Metazoa</taxon>
        <taxon>Ecdysozoa</taxon>
        <taxon>Arthropoda</taxon>
        <taxon>Crustacea</taxon>
        <taxon>Multicrustacea</taxon>
        <taxon>Hexanauplia</taxon>
        <taxon>Copepoda</taxon>
        <taxon>Siphonostomatoida</taxon>
        <taxon>Caligidae</taxon>
        <taxon>Lepeophtheirus</taxon>
    </lineage>
</organism>
<dbReference type="EC" id="2.7.7.78" evidence="2"/>
<sequence length="277" mass="32321">MIKKYDIQNNDVPPNEETYFDRLLQSEWRDRMCKGLFRYYFDKPEAEKGLMDGKYGFLAHFHFGKVNESEILFEIKEKNEKDPRRHSILINASPFETFHSLLVPDIQSQTPQKLSQKAIELALCIIFQSGSRSLRLAFNSLCAYASVNHCHWHIHYLSRILYIQTCPLIPLFDSFLWEFEDYSAPGFVFVVPHEKELVPMSRKIHALTSFLSENSIAHNVIMVRGENNEVRIIVWARNSIFGNKDPGAFEMEIIDAHKEATNPYFENVKAQLNNIPF</sequence>
<dbReference type="PANTHER" id="PTHR20884">
    <property type="entry name" value="GDP-D-GLUCOSE PHOSPHORYLASE 1"/>
    <property type="match status" value="1"/>
</dbReference>
<dbReference type="GO" id="GO:0016787">
    <property type="term" value="F:hydrolase activity"/>
    <property type="evidence" value="ECO:0007669"/>
    <property type="project" value="UniProtKB-KW"/>
</dbReference>
<protein>
    <submittedName>
        <fullName evidence="2">VTC2</fullName>
        <ecNumber evidence="2">2.7.7.78</ecNumber>
    </submittedName>
</protein>
<accession>A0A7R8H2S1</accession>